<sequence>MKKIKNTKLLLIFLFFVFGFIALPMRAQAIEPKIADILITNNRESVLLYARLVNGFKPEMEMAILAGIPAVFTLELAVYQERSVVWDKKITGHEIKRTMKYDNLKKTFSVYTNGNSQPVVFSDLESAQKAMADFNGIVAVPLSSLTKGKNYYMLFKIKMDKVRLPLHMEYVFLFVSYWDFETAWNRQNFSY</sequence>
<evidence type="ECO:0000313" key="1">
    <source>
        <dbReference type="EMBL" id="KUG23857.1"/>
    </source>
</evidence>
<protein>
    <submittedName>
        <fullName evidence="1">Putative proline rich signal peptide protein</fullName>
    </submittedName>
</protein>
<proteinExistence type="predicted"/>
<dbReference type="InterPro" id="IPR025500">
    <property type="entry name" value="DUF4390"/>
</dbReference>
<name>A0A0W8FST8_9ZZZZ</name>
<comment type="caution">
    <text evidence="1">The sequence shown here is derived from an EMBL/GenBank/DDBJ whole genome shotgun (WGS) entry which is preliminary data.</text>
</comment>
<organism evidence="1">
    <name type="scientific">hydrocarbon metagenome</name>
    <dbReference type="NCBI Taxonomy" id="938273"/>
    <lineage>
        <taxon>unclassified sequences</taxon>
        <taxon>metagenomes</taxon>
        <taxon>ecological metagenomes</taxon>
    </lineage>
</organism>
<dbReference type="Pfam" id="PF14334">
    <property type="entry name" value="DUF4390"/>
    <property type="match status" value="1"/>
</dbReference>
<dbReference type="EMBL" id="LNQE01000882">
    <property type="protein sequence ID" value="KUG23857.1"/>
    <property type="molecule type" value="Genomic_DNA"/>
</dbReference>
<dbReference type="AlphaFoldDB" id="A0A0W8FST8"/>
<gene>
    <name evidence="1" type="ORF">ASZ90_006342</name>
</gene>
<accession>A0A0W8FST8</accession>
<reference evidence="1" key="1">
    <citation type="journal article" date="2015" name="Proc. Natl. Acad. Sci. U.S.A.">
        <title>Networks of energetic and metabolic interactions define dynamics in microbial communities.</title>
        <authorList>
            <person name="Embree M."/>
            <person name="Liu J.K."/>
            <person name="Al-Bassam M.M."/>
            <person name="Zengler K."/>
        </authorList>
    </citation>
    <scope>NUCLEOTIDE SEQUENCE</scope>
</reference>